<sequence>MHILLLALLGLAIFAAVLGLLSRKKNAGEPDVVKADTASCATCSGEDERCEHDCMLEAAVRDVEYYDDEELDKYRGRDSADYTDSEAEEFAEVFYTMRPSDVQGWNRSLILRQINLPNQLKDEVIMVINDASLA</sequence>
<comment type="caution">
    <text evidence="1">The sequence shown here is derived from an EMBL/GenBank/DDBJ whole genome shotgun (WGS) entry which is preliminary data.</text>
</comment>
<dbReference type="EMBL" id="JNGW01000030">
    <property type="protein sequence ID" value="KDR53099.1"/>
    <property type="molecule type" value="Genomic_DNA"/>
</dbReference>
<dbReference type="eggNOG" id="ENOG5032R1E">
    <property type="taxonomic scope" value="Bacteria"/>
</dbReference>
<protein>
    <recommendedName>
        <fullName evidence="3">Phospholipase</fullName>
    </recommendedName>
</protein>
<dbReference type="AlphaFoldDB" id="A0A069QM56"/>
<evidence type="ECO:0008006" key="3">
    <source>
        <dbReference type="Google" id="ProtNLM"/>
    </source>
</evidence>
<name>A0A069QM56_HOYLO</name>
<dbReference type="Proteomes" id="UP000027442">
    <property type="component" value="Unassembled WGS sequence"/>
</dbReference>
<evidence type="ECO:0000313" key="1">
    <source>
        <dbReference type="EMBL" id="KDR53099.1"/>
    </source>
</evidence>
<reference evidence="1 2" key="1">
    <citation type="submission" date="2013-08" db="EMBL/GenBank/DDBJ databases">
        <authorList>
            <person name="Weinstock G."/>
            <person name="Sodergren E."/>
            <person name="Wylie T."/>
            <person name="Fulton L."/>
            <person name="Fulton R."/>
            <person name="Fronick C."/>
            <person name="O'Laughlin M."/>
            <person name="Godfrey J."/>
            <person name="Miner T."/>
            <person name="Herter B."/>
            <person name="Appelbaum E."/>
            <person name="Cordes M."/>
            <person name="Lek S."/>
            <person name="Wollam A."/>
            <person name="Pepin K.H."/>
            <person name="Palsikar V.B."/>
            <person name="Mitreva M."/>
            <person name="Wilson R.K."/>
        </authorList>
    </citation>
    <scope>NUCLEOTIDE SEQUENCE [LARGE SCALE GENOMIC DNA]</scope>
    <source>
        <strain evidence="1 2">ATCC 15930</strain>
    </source>
</reference>
<dbReference type="HOGENOM" id="CLU_126548_0_0_10"/>
<organism evidence="1 2">
    <name type="scientific">Hoylesella loescheii DSM 19665 = JCM 12249 = ATCC 15930</name>
    <dbReference type="NCBI Taxonomy" id="1122985"/>
    <lineage>
        <taxon>Bacteria</taxon>
        <taxon>Pseudomonadati</taxon>
        <taxon>Bacteroidota</taxon>
        <taxon>Bacteroidia</taxon>
        <taxon>Bacteroidales</taxon>
        <taxon>Prevotellaceae</taxon>
        <taxon>Hoylesella</taxon>
    </lineage>
</organism>
<accession>A0A069QM56</accession>
<proteinExistence type="predicted"/>
<dbReference type="RefSeq" id="WP_018968395.1">
    <property type="nucleotide sequence ID" value="NZ_KB899227.1"/>
</dbReference>
<evidence type="ECO:0000313" key="2">
    <source>
        <dbReference type="Proteomes" id="UP000027442"/>
    </source>
</evidence>
<dbReference type="PATRIC" id="fig|1122985.7.peg.852"/>
<keyword evidence="2" id="KW-1185">Reference proteome</keyword>
<gene>
    <name evidence="1" type="ORF">HMPREF1991_00825</name>
</gene>